<comment type="caution">
    <text evidence="2">The sequence shown here is derived from an EMBL/GenBank/DDBJ whole genome shotgun (WGS) entry which is preliminary data.</text>
</comment>
<evidence type="ECO:0000313" key="3">
    <source>
        <dbReference type="Proteomes" id="UP000807353"/>
    </source>
</evidence>
<dbReference type="Proteomes" id="UP000807353">
    <property type="component" value="Unassembled WGS sequence"/>
</dbReference>
<dbReference type="SUPFAM" id="SSF81383">
    <property type="entry name" value="F-box domain"/>
    <property type="match status" value="1"/>
</dbReference>
<dbReference type="OrthoDB" id="2663142at2759"/>
<feature type="domain" description="F-box" evidence="1">
    <location>
        <begin position="8"/>
        <end position="44"/>
    </location>
</feature>
<sequence>MHQVLQITEIIELILGYTSPLTTAACARVCRAWSEPAFDRIWCHVPRVDAIFKLLGPMERNKEAQYCFTQPHISPERWDRFFFYSNRIRHIEYVNHLNDNHIIHPNSLATVAISRPSLHLLPKLTHITWRNYTAMPPTGLMLTVLFMSLSLQSVAVYSPWYSHDRMFPDREFFRHIVARSPHIRHLSLITENQTHPELNSALTKSIGALHDLRSVSLSDTYLTTGVLEALSTCPHLKVISHVESKEYTHNISLPVLQNGAFPNFKEIHLRVPLVSMINWLQPPFPAACLQRLSITTNDASHTIISGFLETVGNCCCNLQSLELNVRQVESDIKEPLSFAVLNPLLTCKSLASLSIITPLLLDLDNSHVALMASNWSQLRKLHLAPQPWPYFCSHPIRLTLEVLPILSRLRPEIEHLGLYIHPTIPTDPHKPLPNLQKLALGLKTIHYNLDDFAFFLTEATPLTCTLVVDHSSSWTSLYPPVIENVMRSYVSYLEAGFSRVKMMRKVAGLYRDRIDTLRREIQRLTTSFH</sequence>
<evidence type="ECO:0000259" key="1">
    <source>
        <dbReference type="Pfam" id="PF12937"/>
    </source>
</evidence>
<dbReference type="SUPFAM" id="SSF52047">
    <property type="entry name" value="RNI-like"/>
    <property type="match status" value="1"/>
</dbReference>
<gene>
    <name evidence="2" type="ORF">BDZ94DRAFT_1262686</name>
</gene>
<name>A0A9P5Y3Y7_9AGAR</name>
<dbReference type="EMBL" id="MU150278">
    <property type="protein sequence ID" value="KAF9461819.1"/>
    <property type="molecule type" value="Genomic_DNA"/>
</dbReference>
<protein>
    <recommendedName>
        <fullName evidence="1">F-box domain-containing protein</fullName>
    </recommendedName>
</protein>
<proteinExistence type="predicted"/>
<accession>A0A9P5Y3Y7</accession>
<organism evidence="2 3">
    <name type="scientific">Collybia nuda</name>
    <dbReference type="NCBI Taxonomy" id="64659"/>
    <lineage>
        <taxon>Eukaryota</taxon>
        <taxon>Fungi</taxon>
        <taxon>Dikarya</taxon>
        <taxon>Basidiomycota</taxon>
        <taxon>Agaricomycotina</taxon>
        <taxon>Agaricomycetes</taxon>
        <taxon>Agaricomycetidae</taxon>
        <taxon>Agaricales</taxon>
        <taxon>Tricholomatineae</taxon>
        <taxon>Clitocybaceae</taxon>
        <taxon>Collybia</taxon>
    </lineage>
</organism>
<dbReference type="InterPro" id="IPR036047">
    <property type="entry name" value="F-box-like_dom_sf"/>
</dbReference>
<dbReference type="InterPro" id="IPR032675">
    <property type="entry name" value="LRR_dom_sf"/>
</dbReference>
<dbReference type="Pfam" id="PF12937">
    <property type="entry name" value="F-box-like"/>
    <property type="match status" value="1"/>
</dbReference>
<dbReference type="Gene3D" id="3.80.10.10">
    <property type="entry name" value="Ribonuclease Inhibitor"/>
    <property type="match status" value="1"/>
</dbReference>
<keyword evidence="3" id="KW-1185">Reference proteome</keyword>
<dbReference type="AlphaFoldDB" id="A0A9P5Y3Y7"/>
<evidence type="ECO:0000313" key="2">
    <source>
        <dbReference type="EMBL" id="KAF9461819.1"/>
    </source>
</evidence>
<reference evidence="2" key="1">
    <citation type="submission" date="2020-11" db="EMBL/GenBank/DDBJ databases">
        <authorList>
            <consortium name="DOE Joint Genome Institute"/>
            <person name="Ahrendt S."/>
            <person name="Riley R."/>
            <person name="Andreopoulos W."/>
            <person name="Labutti K."/>
            <person name="Pangilinan J."/>
            <person name="Ruiz-Duenas F.J."/>
            <person name="Barrasa J.M."/>
            <person name="Sanchez-Garcia M."/>
            <person name="Camarero S."/>
            <person name="Miyauchi S."/>
            <person name="Serrano A."/>
            <person name="Linde D."/>
            <person name="Babiker R."/>
            <person name="Drula E."/>
            <person name="Ayuso-Fernandez I."/>
            <person name="Pacheco R."/>
            <person name="Padilla G."/>
            <person name="Ferreira P."/>
            <person name="Barriuso J."/>
            <person name="Kellner H."/>
            <person name="Castanera R."/>
            <person name="Alfaro M."/>
            <person name="Ramirez L."/>
            <person name="Pisabarro A.G."/>
            <person name="Kuo A."/>
            <person name="Tritt A."/>
            <person name="Lipzen A."/>
            <person name="He G."/>
            <person name="Yan M."/>
            <person name="Ng V."/>
            <person name="Cullen D."/>
            <person name="Martin F."/>
            <person name="Rosso M.-N."/>
            <person name="Henrissat B."/>
            <person name="Hibbett D."/>
            <person name="Martinez A.T."/>
            <person name="Grigoriev I.V."/>
        </authorList>
    </citation>
    <scope>NUCLEOTIDE SEQUENCE</scope>
    <source>
        <strain evidence="2">CBS 247.69</strain>
    </source>
</reference>
<dbReference type="InterPro" id="IPR001810">
    <property type="entry name" value="F-box_dom"/>
</dbReference>